<evidence type="ECO:0000313" key="2">
    <source>
        <dbReference type="Proteomes" id="UP000004994"/>
    </source>
</evidence>
<accession>A0A3Q7II79</accession>
<proteinExistence type="predicted"/>
<evidence type="ECO:0000313" key="1">
    <source>
        <dbReference type="EnsemblPlants" id="Solyc08g059765.1.1"/>
    </source>
</evidence>
<dbReference type="Gramene" id="Solyc08g059765.1.1">
    <property type="protein sequence ID" value="Solyc08g059765.1.1"/>
    <property type="gene ID" value="Solyc08g059765.1"/>
</dbReference>
<dbReference type="InParanoid" id="A0A3Q7II79"/>
<dbReference type="AlphaFoldDB" id="A0A3Q7II79"/>
<organism evidence="1">
    <name type="scientific">Solanum lycopersicum</name>
    <name type="common">Tomato</name>
    <name type="synonym">Lycopersicon esculentum</name>
    <dbReference type="NCBI Taxonomy" id="4081"/>
    <lineage>
        <taxon>Eukaryota</taxon>
        <taxon>Viridiplantae</taxon>
        <taxon>Streptophyta</taxon>
        <taxon>Embryophyta</taxon>
        <taxon>Tracheophyta</taxon>
        <taxon>Spermatophyta</taxon>
        <taxon>Magnoliopsida</taxon>
        <taxon>eudicotyledons</taxon>
        <taxon>Gunneridae</taxon>
        <taxon>Pentapetalae</taxon>
        <taxon>asterids</taxon>
        <taxon>lamiids</taxon>
        <taxon>Solanales</taxon>
        <taxon>Solanaceae</taxon>
        <taxon>Solanoideae</taxon>
        <taxon>Solaneae</taxon>
        <taxon>Solanum</taxon>
        <taxon>Solanum subgen. Lycopersicon</taxon>
    </lineage>
</organism>
<sequence length="117" mass="13768">MLYFVDLSTLFIRFSLFSDENPRLVSILHNQLAIVHSLLLFKVPKEVVIPNQETPTDLDQQDSTNMHQQHQAIMLLQQQFVRNNHSTTSKDKTNCMPKKRKSCNWRRFCKRGTKDAH</sequence>
<dbReference type="EnsemblPlants" id="Solyc08g059765.1.1">
    <property type="protein sequence ID" value="Solyc08g059765.1.1"/>
    <property type="gene ID" value="Solyc08g059765.1"/>
</dbReference>
<reference evidence="1" key="2">
    <citation type="submission" date="2019-01" db="UniProtKB">
        <authorList>
            <consortium name="EnsemblPlants"/>
        </authorList>
    </citation>
    <scope>IDENTIFICATION</scope>
    <source>
        <strain evidence="1">cv. Heinz 1706</strain>
    </source>
</reference>
<protein>
    <submittedName>
        <fullName evidence="1">Uncharacterized protein</fullName>
    </submittedName>
</protein>
<reference evidence="1" key="1">
    <citation type="journal article" date="2012" name="Nature">
        <title>The tomato genome sequence provides insights into fleshy fruit evolution.</title>
        <authorList>
            <consortium name="Tomato Genome Consortium"/>
        </authorList>
    </citation>
    <scope>NUCLEOTIDE SEQUENCE [LARGE SCALE GENOMIC DNA]</scope>
    <source>
        <strain evidence="1">cv. Heinz 1706</strain>
    </source>
</reference>
<name>A0A3Q7II79_SOLLC</name>
<keyword evidence="2" id="KW-1185">Reference proteome</keyword>
<dbReference type="Proteomes" id="UP000004994">
    <property type="component" value="Chromosome 8"/>
</dbReference>